<dbReference type="Pfam" id="PF00561">
    <property type="entry name" value="Abhydrolase_1"/>
    <property type="match status" value="1"/>
</dbReference>
<evidence type="ECO:0000313" key="3">
    <source>
        <dbReference type="Proteomes" id="UP000199301"/>
    </source>
</evidence>
<dbReference type="EMBL" id="FNKO01000002">
    <property type="protein sequence ID" value="SDR05830.1"/>
    <property type="molecule type" value="Genomic_DNA"/>
</dbReference>
<dbReference type="PANTHER" id="PTHR43798">
    <property type="entry name" value="MONOACYLGLYCEROL LIPASE"/>
    <property type="match status" value="1"/>
</dbReference>
<dbReference type="AlphaFoldDB" id="A0A1H1FY59"/>
<dbReference type="InterPro" id="IPR000073">
    <property type="entry name" value="AB_hydrolase_1"/>
</dbReference>
<dbReference type="Gene3D" id="3.40.50.1820">
    <property type="entry name" value="alpha/beta hydrolase"/>
    <property type="match status" value="1"/>
</dbReference>
<dbReference type="GO" id="GO:0047372">
    <property type="term" value="F:monoacylglycerol lipase activity"/>
    <property type="evidence" value="ECO:0007669"/>
    <property type="project" value="TreeGrafter"/>
</dbReference>
<sequence>MFESSTPETWRPPETFEFRGQEIRYGVSGEGEPVVLLHGTPFSSVVWRRIVPQLARKHRVHYFDLLGYGCSEQREGQDVSLGVQNLVFTELLDHWGLDSPHVVGHDFGGTTALRTHLLDGRDYRSLTLIDPVALSPHGSELVRTARRHGDAFTELPDYIHEAVLRAYIGGALRRPLSEQEMRYYLEPWTGSRGQAAFYRQVAQMDDRYTDEIQDRYDEIRCPVTLLWGEQDAWVPLARGRELAERMPHAEFGVVPAAGHLVPDDAPEAVVAAVLDSLHRLDR</sequence>
<dbReference type="STRING" id="995062.SAMN04489718_3307"/>
<dbReference type="RefSeq" id="WP_092525327.1">
    <property type="nucleotide sequence ID" value="NZ_FNKO01000002.1"/>
</dbReference>
<dbReference type="SUPFAM" id="SSF53474">
    <property type="entry name" value="alpha/beta-Hydrolases"/>
    <property type="match status" value="1"/>
</dbReference>
<feature type="domain" description="AB hydrolase-1" evidence="1">
    <location>
        <begin position="33"/>
        <end position="265"/>
    </location>
</feature>
<protein>
    <submittedName>
        <fullName evidence="2">Pimeloyl-ACP methyl ester carboxylesterase</fullName>
    </submittedName>
</protein>
<dbReference type="Proteomes" id="UP000199301">
    <property type="component" value="Unassembled WGS sequence"/>
</dbReference>
<accession>A0A1H1FY59</accession>
<organism evidence="2 3">
    <name type="scientific">Actinopolyspora saharensis</name>
    <dbReference type="NCBI Taxonomy" id="995062"/>
    <lineage>
        <taxon>Bacteria</taxon>
        <taxon>Bacillati</taxon>
        <taxon>Actinomycetota</taxon>
        <taxon>Actinomycetes</taxon>
        <taxon>Actinopolysporales</taxon>
        <taxon>Actinopolysporaceae</taxon>
        <taxon>Actinopolyspora</taxon>
    </lineage>
</organism>
<proteinExistence type="predicted"/>
<dbReference type="GO" id="GO:0016020">
    <property type="term" value="C:membrane"/>
    <property type="evidence" value="ECO:0007669"/>
    <property type="project" value="TreeGrafter"/>
</dbReference>
<dbReference type="PANTHER" id="PTHR43798:SF33">
    <property type="entry name" value="HYDROLASE, PUTATIVE (AFU_ORTHOLOGUE AFUA_2G14860)-RELATED"/>
    <property type="match status" value="1"/>
</dbReference>
<evidence type="ECO:0000259" key="1">
    <source>
        <dbReference type="Pfam" id="PF00561"/>
    </source>
</evidence>
<dbReference type="GO" id="GO:0046464">
    <property type="term" value="P:acylglycerol catabolic process"/>
    <property type="evidence" value="ECO:0007669"/>
    <property type="project" value="TreeGrafter"/>
</dbReference>
<dbReference type="PRINTS" id="PR00111">
    <property type="entry name" value="ABHYDROLASE"/>
</dbReference>
<dbReference type="OrthoDB" id="27092at2"/>
<dbReference type="InterPro" id="IPR050266">
    <property type="entry name" value="AB_hydrolase_sf"/>
</dbReference>
<keyword evidence="3" id="KW-1185">Reference proteome</keyword>
<gene>
    <name evidence="2" type="ORF">SAMN04489718_3307</name>
</gene>
<reference evidence="3" key="1">
    <citation type="submission" date="2016-10" db="EMBL/GenBank/DDBJ databases">
        <authorList>
            <person name="Varghese N."/>
            <person name="Submissions S."/>
        </authorList>
    </citation>
    <scope>NUCLEOTIDE SEQUENCE [LARGE SCALE GENOMIC DNA]</scope>
    <source>
        <strain evidence="3">DSM 45459</strain>
    </source>
</reference>
<dbReference type="InterPro" id="IPR029058">
    <property type="entry name" value="AB_hydrolase_fold"/>
</dbReference>
<evidence type="ECO:0000313" key="2">
    <source>
        <dbReference type="EMBL" id="SDR05830.1"/>
    </source>
</evidence>
<name>A0A1H1FY59_9ACTN</name>